<dbReference type="Proteomes" id="UP001595075">
    <property type="component" value="Unassembled WGS sequence"/>
</dbReference>
<sequence>MSNNLPPSVWVLNTSDPSQAVHESSFLEAFPRRTIGSHKFLRRLSACSTVFFLSAGVFAISQSIKSWDYQSRPMSQPFPRKTTRLGGMGITSSRTRLPSGVNLHPTTAISGSEHDSSVWWDFLPSFLPCMEWKRKRDMKNGRLHKHEHTK</sequence>
<organism evidence="1 2">
    <name type="scientific">Oculimacula yallundae</name>
    <dbReference type="NCBI Taxonomy" id="86028"/>
    <lineage>
        <taxon>Eukaryota</taxon>
        <taxon>Fungi</taxon>
        <taxon>Dikarya</taxon>
        <taxon>Ascomycota</taxon>
        <taxon>Pezizomycotina</taxon>
        <taxon>Leotiomycetes</taxon>
        <taxon>Helotiales</taxon>
        <taxon>Ploettnerulaceae</taxon>
        <taxon>Oculimacula</taxon>
    </lineage>
</organism>
<name>A0ABR4CNC5_9HELO</name>
<evidence type="ECO:0008006" key="3">
    <source>
        <dbReference type="Google" id="ProtNLM"/>
    </source>
</evidence>
<evidence type="ECO:0000313" key="1">
    <source>
        <dbReference type="EMBL" id="KAL2071218.1"/>
    </source>
</evidence>
<evidence type="ECO:0000313" key="2">
    <source>
        <dbReference type="Proteomes" id="UP001595075"/>
    </source>
</evidence>
<reference evidence="1 2" key="1">
    <citation type="journal article" date="2024" name="Commun. Biol.">
        <title>Comparative genomic analysis of thermophilic fungi reveals convergent evolutionary adaptations and gene losses.</title>
        <authorList>
            <person name="Steindorff A.S."/>
            <person name="Aguilar-Pontes M.V."/>
            <person name="Robinson A.J."/>
            <person name="Andreopoulos B."/>
            <person name="LaButti K."/>
            <person name="Kuo A."/>
            <person name="Mondo S."/>
            <person name="Riley R."/>
            <person name="Otillar R."/>
            <person name="Haridas S."/>
            <person name="Lipzen A."/>
            <person name="Grimwood J."/>
            <person name="Schmutz J."/>
            <person name="Clum A."/>
            <person name="Reid I.D."/>
            <person name="Moisan M.C."/>
            <person name="Butler G."/>
            <person name="Nguyen T.T.M."/>
            <person name="Dewar K."/>
            <person name="Conant G."/>
            <person name="Drula E."/>
            <person name="Henrissat B."/>
            <person name="Hansel C."/>
            <person name="Singer S."/>
            <person name="Hutchinson M.I."/>
            <person name="de Vries R.P."/>
            <person name="Natvig D.O."/>
            <person name="Powell A.J."/>
            <person name="Tsang A."/>
            <person name="Grigoriev I.V."/>
        </authorList>
    </citation>
    <scope>NUCLEOTIDE SEQUENCE [LARGE SCALE GENOMIC DNA]</scope>
    <source>
        <strain evidence="1 2">CBS 494.80</strain>
    </source>
</reference>
<dbReference type="EMBL" id="JAZHXI010000005">
    <property type="protein sequence ID" value="KAL2071218.1"/>
    <property type="molecule type" value="Genomic_DNA"/>
</dbReference>
<protein>
    <recommendedName>
        <fullName evidence="3">Transmembrane protein</fullName>
    </recommendedName>
</protein>
<gene>
    <name evidence="1" type="ORF">VTL71DRAFT_12453</name>
</gene>
<keyword evidence="2" id="KW-1185">Reference proteome</keyword>
<comment type="caution">
    <text evidence="1">The sequence shown here is derived from an EMBL/GenBank/DDBJ whole genome shotgun (WGS) entry which is preliminary data.</text>
</comment>
<accession>A0ABR4CNC5</accession>
<proteinExistence type="predicted"/>